<sequence length="23" mass="2592">MKRISMRSLLVGIDPGSLYTRVV</sequence>
<dbReference type="Proteomes" id="UP000018840">
    <property type="component" value="Unassembled WGS sequence"/>
</dbReference>
<evidence type="ECO:0000313" key="1">
    <source>
        <dbReference type="EMBL" id="ETI87190.1"/>
    </source>
</evidence>
<reference evidence="1 2" key="1">
    <citation type="submission" date="2013-12" db="EMBL/GenBank/DDBJ databases">
        <title>A Varibaculum cambriense genome reconstructed from a premature infant gut community with otherwise low bacterial novelty that shifts toward anaerobic metabolism during the third week of life.</title>
        <authorList>
            <person name="Brown C.T."/>
            <person name="Sharon I."/>
            <person name="Thomas B.C."/>
            <person name="Castelle C.J."/>
            <person name="Morowitz M.J."/>
            <person name="Banfield J.F."/>
        </authorList>
    </citation>
    <scope>NUCLEOTIDE SEQUENCE [LARGE SCALE GENOMIC DNA]</scope>
    <source>
        <strain evidence="2">DORA_17_25</strain>
    </source>
</reference>
<organism evidence="1 2">
    <name type="scientific">Negativicoccus succinicivorans DORA_17_25</name>
    <dbReference type="NCBI Taxonomy" id="1403945"/>
    <lineage>
        <taxon>Bacteria</taxon>
        <taxon>Bacillati</taxon>
        <taxon>Bacillota</taxon>
        <taxon>Negativicutes</taxon>
        <taxon>Veillonellales</taxon>
        <taxon>Veillonellaceae</taxon>
        <taxon>Negativicoccus</taxon>
    </lineage>
</organism>
<evidence type="ECO:0000313" key="2">
    <source>
        <dbReference type="Proteomes" id="UP000018840"/>
    </source>
</evidence>
<protein>
    <submittedName>
        <fullName evidence="1">Uncharacterized protein</fullName>
    </submittedName>
</protein>
<dbReference type="EMBL" id="AZMC01000246">
    <property type="protein sequence ID" value="ETI87190.1"/>
    <property type="molecule type" value="Genomic_DNA"/>
</dbReference>
<name>W1U0U7_9FIRM</name>
<proteinExistence type="predicted"/>
<dbReference type="AlphaFoldDB" id="W1U0U7"/>
<comment type="caution">
    <text evidence="1">The sequence shown here is derived from an EMBL/GenBank/DDBJ whole genome shotgun (WGS) entry which is preliminary data.</text>
</comment>
<feature type="non-terminal residue" evidence="1">
    <location>
        <position position="23"/>
    </location>
</feature>
<accession>W1U0U7</accession>
<gene>
    <name evidence="1" type="ORF">Q612_NSC00246G0001</name>
</gene>